<feature type="transmembrane region" description="Helical" evidence="1">
    <location>
        <begin position="64"/>
        <end position="84"/>
    </location>
</feature>
<dbReference type="OrthoDB" id="7595324at2"/>
<dbReference type="CDD" id="cd05483">
    <property type="entry name" value="retropepsin_like_bacteria"/>
    <property type="match status" value="1"/>
</dbReference>
<dbReference type="AlphaFoldDB" id="A0A5J6MPJ2"/>
<dbReference type="Pfam" id="PF13975">
    <property type="entry name" value="gag-asp_proteas"/>
    <property type="match status" value="1"/>
</dbReference>
<keyword evidence="1" id="KW-1133">Transmembrane helix</keyword>
<dbReference type="EMBL" id="CP042906">
    <property type="protein sequence ID" value="QEX19303.1"/>
    <property type="molecule type" value="Genomic_DNA"/>
</dbReference>
<dbReference type="KEGG" id="htq:FRZ44_46160"/>
<dbReference type="InterPro" id="IPR011969">
    <property type="entry name" value="Clan_AA_Asp_peptidase_C"/>
</dbReference>
<dbReference type="SUPFAM" id="SSF50630">
    <property type="entry name" value="Acid proteases"/>
    <property type="match status" value="1"/>
</dbReference>
<protein>
    <recommendedName>
        <fullName evidence="4">Aspartic protease</fullName>
    </recommendedName>
</protein>
<dbReference type="InterPro" id="IPR034122">
    <property type="entry name" value="Retropepsin-like_bacterial"/>
</dbReference>
<dbReference type="Proteomes" id="UP000326202">
    <property type="component" value="Chromosome"/>
</dbReference>
<keyword evidence="1" id="KW-0812">Transmembrane</keyword>
<dbReference type="NCBIfam" id="TIGR02281">
    <property type="entry name" value="clan_AA_DTGA"/>
    <property type="match status" value="1"/>
</dbReference>
<accession>A0A5J6MPJ2</accession>
<gene>
    <name evidence="2" type="ORF">FRZ44_46160</name>
</gene>
<sequence>MRRFWLLYLVGAVGVALLVFGLSQRFPGALAQQNNLPLLASMLGWLALVGAGGVAMVRQKPRKAILQMGAWVAIILLLVLGYSFQPEFSAMMTVVKARLTGALIPGQAQEQQDGSVVFARANDGHFHVEALVDGIRINFLVDTGASGIMLSPADARRLGFDPARLDYSIGTSTANGNGRAARVSLSSIAIGPIQRAAMTALVNQADMDGSLLGMTFLNSLGSFTVEGDKLVLHQ</sequence>
<name>A0A5J6MPJ2_9PROT</name>
<dbReference type="InterPro" id="IPR021109">
    <property type="entry name" value="Peptidase_aspartic_dom_sf"/>
</dbReference>
<feature type="transmembrane region" description="Helical" evidence="1">
    <location>
        <begin position="37"/>
        <end position="57"/>
    </location>
</feature>
<organism evidence="2 3">
    <name type="scientific">Hypericibacter terrae</name>
    <dbReference type="NCBI Taxonomy" id="2602015"/>
    <lineage>
        <taxon>Bacteria</taxon>
        <taxon>Pseudomonadati</taxon>
        <taxon>Pseudomonadota</taxon>
        <taxon>Alphaproteobacteria</taxon>
        <taxon>Rhodospirillales</taxon>
        <taxon>Dongiaceae</taxon>
        <taxon>Hypericibacter</taxon>
    </lineage>
</organism>
<dbReference type="RefSeq" id="WP_151179382.1">
    <property type="nucleotide sequence ID" value="NZ_CP042906.1"/>
</dbReference>
<dbReference type="Gene3D" id="2.40.70.10">
    <property type="entry name" value="Acid Proteases"/>
    <property type="match status" value="1"/>
</dbReference>
<keyword evidence="3" id="KW-1185">Reference proteome</keyword>
<reference evidence="2 3" key="1">
    <citation type="submission" date="2019-08" db="EMBL/GenBank/DDBJ databases">
        <title>Hyperibacter terrae gen. nov., sp. nov. and Hyperibacter viscosus sp. nov., two new members in the family Rhodospirillaceae isolated from the rhizosphere of Hypericum perforatum.</title>
        <authorList>
            <person name="Noviana Z."/>
        </authorList>
    </citation>
    <scope>NUCLEOTIDE SEQUENCE [LARGE SCALE GENOMIC DNA]</scope>
    <source>
        <strain evidence="2 3">R5913</strain>
    </source>
</reference>
<evidence type="ECO:0000313" key="3">
    <source>
        <dbReference type="Proteomes" id="UP000326202"/>
    </source>
</evidence>
<proteinExistence type="predicted"/>
<evidence type="ECO:0000313" key="2">
    <source>
        <dbReference type="EMBL" id="QEX19303.1"/>
    </source>
</evidence>
<evidence type="ECO:0008006" key="4">
    <source>
        <dbReference type="Google" id="ProtNLM"/>
    </source>
</evidence>
<keyword evidence="1" id="KW-0472">Membrane</keyword>
<evidence type="ECO:0000256" key="1">
    <source>
        <dbReference type="SAM" id="Phobius"/>
    </source>
</evidence>